<keyword evidence="2" id="KW-0547">Nucleotide-binding</keyword>
<accession>A0A2A2AN80</accession>
<evidence type="ECO:0000256" key="3">
    <source>
        <dbReference type="ARBA" id="ARBA00022840"/>
    </source>
</evidence>
<dbReference type="Proteomes" id="UP000218644">
    <property type="component" value="Unassembled WGS sequence"/>
</dbReference>
<dbReference type="GO" id="GO:0016887">
    <property type="term" value="F:ATP hydrolysis activity"/>
    <property type="evidence" value="ECO:0007669"/>
    <property type="project" value="InterPro"/>
</dbReference>
<dbReference type="RefSeq" id="WP_095557527.1">
    <property type="nucleotide sequence ID" value="NZ_NSJD01000021.1"/>
</dbReference>
<dbReference type="SMART" id="SM00382">
    <property type="entry name" value="AAA"/>
    <property type="match status" value="2"/>
</dbReference>
<dbReference type="AlphaFoldDB" id="A0A2A2AN80"/>
<dbReference type="InterPro" id="IPR050221">
    <property type="entry name" value="26S_Proteasome_ATPase"/>
</dbReference>
<comment type="similarity">
    <text evidence="1">Belongs to the AAA ATPase family.</text>
</comment>
<proteinExistence type="inferred from homology"/>
<reference evidence="5 6" key="1">
    <citation type="submission" date="2017-08" db="EMBL/GenBank/DDBJ databases">
        <title>WGS of Clinical strains of the CDC Group NO-1 linked to zoonotic infections in humans.</title>
        <authorList>
            <person name="Bernier A.-M."/>
            <person name="Bernard K."/>
        </authorList>
    </citation>
    <scope>NUCLEOTIDE SEQUENCE [LARGE SCALE GENOMIC DNA]</scope>
    <source>
        <strain evidence="5 6">NML79-0751</strain>
    </source>
</reference>
<dbReference type="GO" id="GO:0005524">
    <property type="term" value="F:ATP binding"/>
    <property type="evidence" value="ECO:0007669"/>
    <property type="project" value="UniProtKB-KW"/>
</dbReference>
<evidence type="ECO:0000256" key="2">
    <source>
        <dbReference type="ARBA" id="ARBA00022741"/>
    </source>
</evidence>
<feature type="domain" description="AAA+ ATPase" evidence="4">
    <location>
        <begin position="489"/>
        <end position="620"/>
    </location>
</feature>
<evidence type="ECO:0000256" key="1">
    <source>
        <dbReference type="ARBA" id="ARBA00006914"/>
    </source>
</evidence>
<dbReference type="PANTHER" id="PTHR23073">
    <property type="entry name" value="26S PROTEASOME REGULATORY SUBUNIT"/>
    <property type="match status" value="1"/>
</dbReference>
<feature type="domain" description="AAA+ ATPase" evidence="4">
    <location>
        <begin position="246"/>
        <end position="378"/>
    </location>
</feature>
<dbReference type="EMBL" id="NSJD01000021">
    <property type="protein sequence ID" value="PAT39227.1"/>
    <property type="molecule type" value="Genomic_DNA"/>
</dbReference>
<dbReference type="Pfam" id="PF00004">
    <property type="entry name" value="AAA"/>
    <property type="match status" value="2"/>
</dbReference>
<sequence length="696" mass="76794">MSHSSRRRSRCVEADESIVRLWILRLLVPLGMYREALGAHGLCDSRLALALDMRHWLEPDYEADPRRELIELRRLHQQAERAHGSAAPPQLLRDNANRLAALVGLNATECRLLEFTVMLGMERVLEDTADLLGNLSSVKAFHALSVVLHLPEADIRTALSAQGALARSGLLVLDKSSQRLRYKLNLLSDGFADTMVSTQAHAGDLLRGMVAPVTPGHLQLADYAHVQDSLNILLPYLRRALAQGRRGVNIFLHGAPGTGKSQLARVLAQVLGCEPFEIASEDEDGDPIDGHRRLRAFRAAQSFFAQRKALLVFDEAQDVFDDGDGLRGKSTAQLRKAWINRMLEENPVPALWLSNAIDGLDPAFVRRFDMVLELPVPPKKQRERILREHCADLLDARQIERLAQAEALAPAVVTRASAIVRLVRDELGCQPPAAALQHLISSTLQAQGHRPLAPLAAHGPDAPPEIYDPAFIHADADLAAIASGLQTARSARLCLYGPPGSGKTAYGRWVAEQLGAPLMVKRASDLASMWVGECEKNIARAFGQAQAEGAVLMIDEVDSFLQDRRSAQRSWEVSQVNEMLTQMEAFEGLFIASTNLMQGLDPASLRRFDLKVRFDFLRPEQALALLERYCKILQFTPPEKDVAMRLARLRQLTPGDFAAVMRQHRFRPMASAAALVSALQAECALKEGARQAVGFI</sequence>
<name>A0A2A2AN80_9BURK</name>
<dbReference type="InterPro" id="IPR027417">
    <property type="entry name" value="P-loop_NTPase"/>
</dbReference>
<evidence type="ECO:0000313" key="6">
    <source>
        <dbReference type="Proteomes" id="UP000218644"/>
    </source>
</evidence>
<dbReference type="InterPro" id="IPR003593">
    <property type="entry name" value="AAA+_ATPase"/>
</dbReference>
<evidence type="ECO:0000313" key="5">
    <source>
        <dbReference type="EMBL" id="PAT39227.1"/>
    </source>
</evidence>
<evidence type="ECO:0000259" key="4">
    <source>
        <dbReference type="SMART" id="SM00382"/>
    </source>
</evidence>
<gene>
    <name evidence="5" type="ORF">CK623_11235</name>
</gene>
<organism evidence="5 6">
    <name type="scientific">Vandammella animalimorsus</name>
    <dbReference type="NCBI Taxonomy" id="2029117"/>
    <lineage>
        <taxon>Bacteria</taxon>
        <taxon>Pseudomonadati</taxon>
        <taxon>Pseudomonadota</taxon>
        <taxon>Betaproteobacteria</taxon>
        <taxon>Burkholderiales</taxon>
        <taxon>Comamonadaceae</taxon>
        <taxon>Vandammella</taxon>
    </lineage>
</organism>
<keyword evidence="3" id="KW-0067">ATP-binding</keyword>
<dbReference type="SUPFAM" id="SSF52540">
    <property type="entry name" value="P-loop containing nucleoside triphosphate hydrolases"/>
    <property type="match status" value="2"/>
</dbReference>
<dbReference type="CDD" id="cd19481">
    <property type="entry name" value="RecA-like_protease"/>
    <property type="match status" value="1"/>
</dbReference>
<comment type="caution">
    <text evidence="5">The sequence shown here is derived from an EMBL/GenBank/DDBJ whole genome shotgun (WGS) entry which is preliminary data.</text>
</comment>
<dbReference type="InterPro" id="IPR003959">
    <property type="entry name" value="ATPase_AAA_core"/>
</dbReference>
<protein>
    <submittedName>
        <fullName evidence="5">AAA family ATPase</fullName>
    </submittedName>
</protein>
<dbReference type="Gene3D" id="3.40.50.300">
    <property type="entry name" value="P-loop containing nucleotide triphosphate hydrolases"/>
    <property type="match status" value="2"/>
</dbReference>